<dbReference type="RefSeq" id="WP_008275428.1">
    <property type="nucleotide sequence ID" value="NZ_AAXW01000013.1"/>
</dbReference>
<organism evidence="2 3">
    <name type="scientific">Crocosphaera chwakensis CCY0110</name>
    <dbReference type="NCBI Taxonomy" id="391612"/>
    <lineage>
        <taxon>Bacteria</taxon>
        <taxon>Bacillati</taxon>
        <taxon>Cyanobacteriota</taxon>
        <taxon>Cyanophyceae</taxon>
        <taxon>Oscillatoriophycideae</taxon>
        <taxon>Chroococcales</taxon>
        <taxon>Aphanothecaceae</taxon>
        <taxon>Crocosphaera</taxon>
        <taxon>Crocosphaera chwakensis</taxon>
    </lineage>
</organism>
<name>A3IPW3_9CHRO</name>
<feature type="transmembrane region" description="Helical" evidence="1">
    <location>
        <begin position="68"/>
        <end position="91"/>
    </location>
</feature>
<evidence type="ECO:0000313" key="3">
    <source>
        <dbReference type="Proteomes" id="UP000003781"/>
    </source>
</evidence>
<dbReference type="EMBL" id="AAXW01000013">
    <property type="protein sequence ID" value="EAZ91603.1"/>
    <property type="molecule type" value="Genomic_DNA"/>
</dbReference>
<proteinExistence type="predicted"/>
<keyword evidence="1" id="KW-1133">Transmembrane helix</keyword>
<keyword evidence="1" id="KW-0472">Membrane</keyword>
<sequence>MKLKKTIRLIFGISALTITLPSFTLFTYHTLLDWYLLDNVTQTIMKNKDKMSEKEMNYLLSRELSHRINVAAAGTWTLMTAIIGLQAVSLITKNDKES</sequence>
<dbReference type="AlphaFoldDB" id="A3IPW3"/>
<feature type="transmembrane region" description="Helical" evidence="1">
    <location>
        <begin position="7"/>
        <end position="28"/>
    </location>
</feature>
<evidence type="ECO:0000256" key="1">
    <source>
        <dbReference type="SAM" id="Phobius"/>
    </source>
</evidence>
<protein>
    <submittedName>
        <fullName evidence="2">Uncharacterized protein</fullName>
    </submittedName>
</protein>
<accession>A3IPW3</accession>
<comment type="caution">
    <text evidence="2">The sequence shown here is derived from an EMBL/GenBank/DDBJ whole genome shotgun (WGS) entry which is preliminary data.</text>
</comment>
<dbReference type="Proteomes" id="UP000003781">
    <property type="component" value="Unassembled WGS sequence"/>
</dbReference>
<reference evidence="2 3" key="1">
    <citation type="submission" date="2007-03" db="EMBL/GenBank/DDBJ databases">
        <authorList>
            <person name="Stal L."/>
            <person name="Ferriera S."/>
            <person name="Johnson J."/>
            <person name="Kravitz S."/>
            <person name="Beeson K."/>
            <person name="Sutton G."/>
            <person name="Rogers Y.-H."/>
            <person name="Friedman R."/>
            <person name="Frazier M."/>
            <person name="Venter J.C."/>
        </authorList>
    </citation>
    <scope>NUCLEOTIDE SEQUENCE [LARGE SCALE GENOMIC DNA]</scope>
    <source>
        <strain evidence="2 3">CCY0110</strain>
    </source>
</reference>
<dbReference type="OrthoDB" id="466034at2"/>
<keyword evidence="3" id="KW-1185">Reference proteome</keyword>
<gene>
    <name evidence="2" type="ORF">CY0110_13821</name>
</gene>
<keyword evidence="1" id="KW-0812">Transmembrane</keyword>
<evidence type="ECO:0000313" key="2">
    <source>
        <dbReference type="EMBL" id="EAZ91603.1"/>
    </source>
</evidence>